<reference evidence="4" key="1">
    <citation type="submission" date="2022-11" db="UniProtKB">
        <authorList>
            <consortium name="WormBaseParasite"/>
        </authorList>
    </citation>
    <scope>IDENTIFICATION</scope>
</reference>
<evidence type="ECO:0000259" key="2">
    <source>
        <dbReference type="PROSITE" id="PS01186"/>
    </source>
</evidence>
<dbReference type="PROSITE" id="PS01186">
    <property type="entry name" value="EGF_2"/>
    <property type="match status" value="1"/>
</dbReference>
<feature type="domain" description="EGF-like" evidence="2">
    <location>
        <begin position="196"/>
        <end position="211"/>
    </location>
</feature>
<evidence type="ECO:0000256" key="1">
    <source>
        <dbReference type="PROSITE-ProRule" id="PRU00461"/>
    </source>
</evidence>
<dbReference type="Proteomes" id="UP000887540">
    <property type="component" value="Unplaced"/>
</dbReference>
<accession>A0A914EK76</accession>
<protein>
    <submittedName>
        <fullName evidence="4">EGF-like domain-containing protein</fullName>
    </submittedName>
</protein>
<dbReference type="SMART" id="SM00135">
    <property type="entry name" value="LY"/>
    <property type="match status" value="3"/>
</dbReference>
<dbReference type="InterPro" id="IPR000033">
    <property type="entry name" value="LDLR_classB_rpt"/>
</dbReference>
<dbReference type="Gene3D" id="2.120.10.30">
    <property type="entry name" value="TolB, C-terminal domain"/>
    <property type="match status" value="1"/>
</dbReference>
<dbReference type="PANTHER" id="PTHR46513:SF13">
    <property type="entry name" value="EGF-LIKE DOMAIN-CONTAINING PROTEIN"/>
    <property type="match status" value="1"/>
</dbReference>
<dbReference type="PROSITE" id="PS51120">
    <property type="entry name" value="LDLRB"/>
    <property type="match status" value="1"/>
</dbReference>
<evidence type="ECO:0000313" key="4">
    <source>
        <dbReference type="WBParaSite" id="ACRNAN_scaffold8737.g10938.t1"/>
    </source>
</evidence>
<dbReference type="CDD" id="cd00054">
    <property type="entry name" value="EGF_CA"/>
    <property type="match status" value="1"/>
</dbReference>
<organism evidence="3 4">
    <name type="scientific">Acrobeloides nanus</name>
    <dbReference type="NCBI Taxonomy" id="290746"/>
    <lineage>
        <taxon>Eukaryota</taxon>
        <taxon>Metazoa</taxon>
        <taxon>Ecdysozoa</taxon>
        <taxon>Nematoda</taxon>
        <taxon>Chromadorea</taxon>
        <taxon>Rhabditida</taxon>
        <taxon>Tylenchina</taxon>
        <taxon>Cephalobomorpha</taxon>
        <taxon>Cephaloboidea</taxon>
        <taxon>Cephalobidae</taxon>
        <taxon>Acrobeloides</taxon>
    </lineage>
</organism>
<dbReference type="SUPFAM" id="SSF63825">
    <property type="entry name" value="YWTD domain"/>
    <property type="match status" value="1"/>
</dbReference>
<dbReference type="AlphaFoldDB" id="A0A914EK76"/>
<proteinExistence type="predicted"/>
<dbReference type="PANTHER" id="PTHR46513">
    <property type="entry name" value="VITELLOGENIN RECEPTOR-LIKE PROTEIN-RELATED-RELATED"/>
    <property type="match status" value="1"/>
</dbReference>
<evidence type="ECO:0000313" key="3">
    <source>
        <dbReference type="Proteomes" id="UP000887540"/>
    </source>
</evidence>
<feature type="repeat" description="LDL-receptor class B" evidence="1">
    <location>
        <begin position="37"/>
        <end position="65"/>
    </location>
</feature>
<dbReference type="InterPro" id="IPR000742">
    <property type="entry name" value="EGF"/>
</dbReference>
<name>A0A914EK76_9BILA</name>
<sequence>MDLNTKQRKVLFSEDIVSPSSIAVITEDQIAVDPSKGLIFWTDQNKETIERASMDGNDRMTIANSIGPSCIALDIFDERVYWADYDTKTIASVDYNGNDWRNILHYRTHIKMIDSLAIFEEKLYWIDWHQGGVFVINKFNVTEVRKLISGVNVNTVRVYHSAVQPEFPNKCDQHSCGDGAICLPKGNSSMGLPYSCVCADGYTTGKEPNTCVLRI</sequence>
<dbReference type="InterPro" id="IPR011042">
    <property type="entry name" value="6-blade_b-propeller_TolB-like"/>
</dbReference>
<dbReference type="InterPro" id="IPR050778">
    <property type="entry name" value="Cueball_EGF_LRP_Nidogen"/>
</dbReference>
<keyword evidence="3" id="KW-1185">Reference proteome</keyword>
<dbReference type="WBParaSite" id="ACRNAN_scaffold8737.g10938.t1">
    <property type="protein sequence ID" value="ACRNAN_scaffold8737.g10938.t1"/>
    <property type="gene ID" value="ACRNAN_scaffold8737.g10938"/>
</dbReference>